<dbReference type="InterPro" id="IPR000488">
    <property type="entry name" value="Death_dom"/>
</dbReference>
<feature type="domain" description="Death" evidence="2">
    <location>
        <begin position="143"/>
        <end position="202"/>
    </location>
</feature>
<sequence>MENNHALATLRSYIIEDLNYKHVGDYLVKQGLISQKEDFEIFQLLGKSRAVKLLNLICTRPGATRELVEAMTQPHLRNLYRDLVYKIESISNPTSPMTPNTPKGESRTFFNGNGKQKTVNPDKTVERRHFNDLVKILKIDVLKWKSFYEGLNIDPVEMFSTTQKLLKGDIQPAEAYRDALDTWKEINGRKATFGQLDVVLRESLNWQDAADEVSERYWD</sequence>
<dbReference type="InterPro" id="IPR011029">
    <property type="entry name" value="DEATH-like_dom_sf"/>
</dbReference>
<dbReference type="PROSITE" id="PS50017">
    <property type="entry name" value="DEATH_DOMAIN"/>
    <property type="match status" value="1"/>
</dbReference>
<protein>
    <recommendedName>
        <fullName evidence="2">Death domain-containing protein</fullName>
    </recommendedName>
</protein>
<feature type="compositionally biased region" description="Polar residues" evidence="1">
    <location>
        <begin position="108"/>
        <end position="117"/>
    </location>
</feature>
<accession>A0ABP1RCC4</accession>
<dbReference type="Gene3D" id="1.10.533.10">
    <property type="entry name" value="Death Domain, Fas"/>
    <property type="match status" value="1"/>
</dbReference>
<dbReference type="CDD" id="cd01671">
    <property type="entry name" value="CARD"/>
    <property type="match status" value="1"/>
</dbReference>
<organism evidence="3 4">
    <name type="scientific">Orchesella dallaii</name>
    <dbReference type="NCBI Taxonomy" id="48710"/>
    <lineage>
        <taxon>Eukaryota</taxon>
        <taxon>Metazoa</taxon>
        <taxon>Ecdysozoa</taxon>
        <taxon>Arthropoda</taxon>
        <taxon>Hexapoda</taxon>
        <taxon>Collembola</taxon>
        <taxon>Entomobryomorpha</taxon>
        <taxon>Entomobryoidea</taxon>
        <taxon>Orchesellidae</taxon>
        <taxon>Orchesellinae</taxon>
        <taxon>Orchesella</taxon>
    </lineage>
</organism>
<name>A0ABP1RCC4_9HEXA</name>
<feature type="compositionally biased region" description="Low complexity" evidence="1">
    <location>
        <begin position="91"/>
        <end position="102"/>
    </location>
</feature>
<evidence type="ECO:0000313" key="3">
    <source>
        <dbReference type="EMBL" id="CAL8122034.1"/>
    </source>
</evidence>
<reference evidence="3 4" key="1">
    <citation type="submission" date="2024-08" db="EMBL/GenBank/DDBJ databases">
        <authorList>
            <person name="Cucini C."/>
            <person name="Frati F."/>
        </authorList>
    </citation>
    <scope>NUCLEOTIDE SEQUENCE [LARGE SCALE GENOMIC DNA]</scope>
</reference>
<evidence type="ECO:0000259" key="2">
    <source>
        <dbReference type="PROSITE" id="PS50017"/>
    </source>
</evidence>
<comment type="caution">
    <text evidence="3">The sequence shown here is derived from an EMBL/GenBank/DDBJ whole genome shotgun (WGS) entry which is preliminary data.</text>
</comment>
<evidence type="ECO:0000256" key="1">
    <source>
        <dbReference type="SAM" id="MobiDB-lite"/>
    </source>
</evidence>
<dbReference type="SUPFAM" id="SSF47986">
    <property type="entry name" value="DEATH domain"/>
    <property type="match status" value="1"/>
</dbReference>
<keyword evidence="4" id="KW-1185">Reference proteome</keyword>
<gene>
    <name evidence="3" type="ORF">ODALV1_LOCUS19648</name>
</gene>
<feature type="region of interest" description="Disordered" evidence="1">
    <location>
        <begin position="91"/>
        <end position="117"/>
    </location>
</feature>
<dbReference type="EMBL" id="CAXLJM020000066">
    <property type="protein sequence ID" value="CAL8122034.1"/>
    <property type="molecule type" value="Genomic_DNA"/>
</dbReference>
<proteinExistence type="predicted"/>
<dbReference type="Proteomes" id="UP001642540">
    <property type="component" value="Unassembled WGS sequence"/>
</dbReference>
<evidence type="ECO:0000313" key="4">
    <source>
        <dbReference type="Proteomes" id="UP001642540"/>
    </source>
</evidence>